<dbReference type="GO" id="GO:0003964">
    <property type="term" value="F:RNA-directed DNA polymerase activity"/>
    <property type="evidence" value="ECO:0007669"/>
    <property type="project" value="UniProtKB-KW"/>
</dbReference>
<dbReference type="EMBL" id="ASHM01004303">
    <property type="protein sequence ID" value="PNY11106.1"/>
    <property type="molecule type" value="Genomic_DNA"/>
</dbReference>
<organism evidence="2 3">
    <name type="scientific">Trifolium pratense</name>
    <name type="common">Red clover</name>
    <dbReference type="NCBI Taxonomy" id="57577"/>
    <lineage>
        <taxon>Eukaryota</taxon>
        <taxon>Viridiplantae</taxon>
        <taxon>Streptophyta</taxon>
        <taxon>Embryophyta</taxon>
        <taxon>Tracheophyta</taxon>
        <taxon>Spermatophyta</taxon>
        <taxon>Magnoliopsida</taxon>
        <taxon>eudicotyledons</taxon>
        <taxon>Gunneridae</taxon>
        <taxon>Pentapetalae</taxon>
        <taxon>rosids</taxon>
        <taxon>fabids</taxon>
        <taxon>Fabales</taxon>
        <taxon>Fabaceae</taxon>
        <taxon>Papilionoideae</taxon>
        <taxon>50 kb inversion clade</taxon>
        <taxon>NPAAA clade</taxon>
        <taxon>Hologalegina</taxon>
        <taxon>IRL clade</taxon>
        <taxon>Trifolieae</taxon>
        <taxon>Trifolium</taxon>
    </lineage>
</organism>
<evidence type="ECO:0000313" key="2">
    <source>
        <dbReference type="EMBL" id="PNY11106.1"/>
    </source>
</evidence>
<name>A0A2K3P744_TRIPR</name>
<dbReference type="InterPro" id="IPR052343">
    <property type="entry name" value="Retrotransposon-Effector_Assoc"/>
</dbReference>
<dbReference type="PROSITE" id="PS50878">
    <property type="entry name" value="RT_POL"/>
    <property type="match status" value="1"/>
</dbReference>
<reference evidence="2 3" key="1">
    <citation type="journal article" date="2014" name="Am. J. Bot.">
        <title>Genome assembly and annotation for red clover (Trifolium pratense; Fabaceae).</title>
        <authorList>
            <person name="Istvanek J."/>
            <person name="Jaros M."/>
            <person name="Krenek A."/>
            <person name="Repkova J."/>
        </authorList>
    </citation>
    <scope>NUCLEOTIDE SEQUENCE [LARGE SCALE GENOMIC DNA]</scope>
    <source>
        <strain evidence="3">cv. Tatra</strain>
        <tissue evidence="2">Young leaves</tissue>
    </source>
</reference>
<comment type="caution">
    <text evidence="2">The sequence shown here is derived from an EMBL/GenBank/DDBJ whole genome shotgun (WGS) entry which is preliminary data.</text>
</comment>
<dbReference type="InterPro" id="IPR043502">
    <property type="entry name" value="DNA/RNA_pol_sf"/>
</dbReference>
<dbReference type="SUPFAM" id="SSF56672">
    <property type="entry name" value="DNA/RNA polymerases"/>
    <property type="match status" value="1"/>
</dbReference>
<gene>
    <name evidence="2" type="ORF">L195_g007705</name>
</gene>
<dbReference type="PANTHER" id="PTHR46890">
    <property type="entry name" value="NON-LTR RETROLELEMENT REVERSE TRANSCRIPTASE-LIKE PROTEIN-RELATED"/>
    <property type="match status" value="1"/>
</dbReference>
<keyword evidence="2" id="KW-0548">Nucleotidyltransferase</keyword>
<evidence type="ECO:0000259" key="1">
    <source>
        <dbReference type="PROSITE" id="PS50878"/>
    </source>
</evidence>
<dbReference type="Proteomes" id="UP000236291">
    <property type="component" value="Unassembled WGS sequence"/>
</dbReference>
<keyword evidence="2" id="KW-0695">RNA-directed DNA polymerase</keyword>
<protein>
    <submittedName>
        <fullName evidence="2">LINE-1 reverse transcriptase-like protein</fullName>
    </submittedName>
</protein>
<dbReference type="PANTHER" id="PTHR46890:SF48">
    <property type="entry name" value="RNA-DIRECTED DNA POLYMERASE"/>
    <property type="match status" value="1"/>
</dbReference>
<proteinExistence type="predicted"/>
<accession>A0A2K3P744</accession>
<sequence length="153" mass="17498">MCQNAFLPNLQILGVLVLNEVIDRVKRSKESCLLLKVDFERAYDWVNWNFLKYKLRRMGFCSIWIGWIMECVCSKSIYVLVNGSPTKEFIAGKGLKQGDPLAPFLFLIIAERLTGLVMKAIEVNLLKGYVINNTILFPMLQFVDDAILMCKGN</sequence>
<dbReference type="AlphaFoldDB" id="A0A2K3P744"/>
<keyword evidence="2" id="KW-0808">Transferase</keyword>
<feature type="domain" description="Reverse transcriptase" evidence="1">
    <location>
        <begin position="1"/>
        <end position="153"/>
    </location>
</feature>
<evidence type="ECO:0000313" key="3">
    <source>
        <dbReference type="Proteomes" id="UP000236291"/>
    </source>
</evidence>
<dbReference type="Pfam" id="PF00078">
    <property type="entry name" value="RVT_1"/>
    <property type="match status" value="1"/>
</dbReference>
<dbReference type="STRING" id="57577.A0A2K3P744"/>
<reference evidence="2 3" key="2">
    <citation type="journal article" date="2017" name="Front. Plant Sci.">
        <title>Gene Classification and Mining of Molecular Markers Useful in Red Clover (Trifolium pratense) Breeding.</title>
        <authorList>
            <person name="Istvanek J."/>
            <person name="Dluhosova J."/>
            <person name="Dluhos P."/>
            <person name="Patkova L."/>
            <person name="Nedelnik J."/>
            <person name="Repkova J."/>
        </authorList>
    </citation>
    <scope>NUCLEOTIDE SEQUENCE [LARGE SCALE GENOMIC DNA]</scope>
    <source>
        <strain evidence="3">cv. Tatra</strain>
        <tissue evidence="2">Young leaves</tissue>
    </source>
</reference>
<dbReference type="InterPro" id="IPR000477">
    <property type="entry name" value="RT_dom"/>
</dbReference>